<name>A0ABY4GBQ9_9BACT</name>
<dbReference type="EMBL" id="CP095061">
    <property type="protein sequence ID" value="UOQ68354.1"/>
    <property type="molecule type" value="Genomic_DNA"/>
</dbReference>
<evidence type="ECO:0008006" key="3">
    <source>
        <dbReference type="Google" id="ProtNLM"/>
    </source>
</evidence>
<sequence length="154" mass="17835">MIIFENAAGSLSENKAGNYLRLDWQDAYPSDESIKALLEEVLLALQHRQWRKILFHQNGRGTLSVAISAWVSIDWLPRAVHAGYYYGAIILSRDMFTRLDTTAIGKEYSRRMHLPVYQYFEHETEAITWLLASKTPEQAPIPQEREKLPKKEKS</sequence>
<protein>
    <recommendedName>
        <fullName evidence="3">STAS/SEC14 domain-containing protein</fullName>
    </recommendedName>
</protein>
<dbReference type="RefSeq" id="WP_245125378.1">
    <property type="nucleotide sequence ID" value="NZ_CP095061.1"/>
</dbReference>
<gene>
    <name evidence="1" type="ORF">MUN86_11175</name>
</gene>
<accession>A0ABY4GBQ9</accession>
<organism evidence="1 2">
    <name type="scientific">Hymenobacter volaticus</name>
    <dbReference type="NCBI Taxonomy" id="2932254"/>
    <lineage>
        <taxon>Bacteria</taxon>
        <taxon>Pseudomonadati</taxon>
        <taxon>Bacteroidota</taxon>
        <taxon>Cytophagia</taxon>
        <taxon>Cytophagales</taxon>
        <taxon>Hymenobacteraceae</taxon>
        <taxon>Hymenobacter</taxon>
    </lineage>
</organism>
<dbReference type="Proteomes" id="UP000830401">
    <property type="component" value="Chromosome"/>
</dbReference>
<evidence type="ECO:0000313" key="1">
    <source>
        <dbReference type="EMBL" id="UOQ68354.1"/>
    </source>
</evidence>
<keyword evidence="2" id="KW-1185">Reference proteome</keyword>
<evidence type="ECO:0000313" key="2">
    <source>
        <dbReference type="Proteomes" id="UP000830401"/>
    </source>
</evidence>
<reference evidence="1" key="1">
    <citation type="submission" date="2022-04" db="EMBL/GenBank/DDBJ databases">
        <title>Hymenobacter sp. isolated from the air.</title>
        <authorList>
            <person name="Won M."/>
            <person name="Lee C.-M."/>
            <person name="Woen H.-Y."/>
            <person name="Kwon S.-W."/>
        </authorList>
    </citation>
    <scope>NUCLEOTIDE SEQUENCE</scope>
    <source>
        <strain evidence="1">5420S-77</strain>
    </source>
</reference>
<proteinExistence type="predicted"/>